<evidence type="ECO:0000259" key="2">
    <source>
        <dbReference type="Pfam" id="PF24035"/>
    </source>
</evidence>
<dbReference type="Proteomes" id="UP000199062">
    <property type="component" value="Unassembled WGS sequence"/>
</dbReference>
<evidence type="ECO:0000313" key="3">
    <source>
        <dbReference type="EMBL" id="SFR88951.1"/>
    </source>
</evidence>
<sequence>MNGARIETAAGPSHGDAGLSEERLFDLLGNERRRSCLQCLASVGGTTTVQELATDVATRVSDEETSPDDIRDSVYISLCQNHLPKLADAGVVGYDSTEKTVGPGPAFPVVERHLQVEATGDGDDEYTSYYALVSLATLLVLGATAYVVPAVQSYGVLSVLAIHALVVVVATARRLRSR</sequence>
<accession>A0A1I6KCK9</accession>
<evidence type="ECO:0000313" key="4">
    <source>
        <dbReference type="Proteomes" id="UP000199062"/>
    </source>
</evidence>
<keyword evidence="1" id="KW-0812">Transmembrane</keyword>
<feature type="domain" description="DUF7344" evidence="2">
    <location>
        <begin position="25"/>
        <end position="101"/>
    </location>
</feature>
<feature type="transmembrane region" description="Helical" evidence="1">
    <location>
        <begin position="129"/>
        <end position="148"/>
    </location>
</feature>
<dbReference type="InterPro" id="IPR036388">
    <property type="entry name" value="WH-like_DNA-bd_sf"/>
</dbReference>
<dbReference type="EMBL" id="FOZK01000001">
    <property type="protein sequence ID" value="SFR88951.1"/>
    <property type="molecule type" value="Genomic_DNA"/>
</dbReference>
<dbReference type="RefSeq" id="WP_089813652.1">
    <property type="nucleotide sequence ID" value="NZ_FOZK01000001.1"/>
</dbReference>
<keyword evidence="4" id="KW-1185">Reference proteome</keyword>
<dbReference type="AlphaFoldDB" id="A0A1I6KCK9"/>
<gene>
    <name evidence="3" type="ORF">SAMN05216559_0556</name>
</gene>
<feature type="transmembrane region" description="Helical" evidence="1">
    <location>
        <begin position="154"/>
        <end position="172"/>
    </location>
</feature>
<keyword evidence="1" id="KW-0472">Membrane</keyword>
<name>A0A1I6KCK9_9EURY</name>
<dbReference type="Gene3D" id="1.10.10.10">
    <property type="entry name" value="Winged helix-like DNA-binding domain superfamily/Winged helix DNA-binding domain"/>
    <property type="match status" value="1"/>
</dbReference>
<organism evidence="3 4">
    <name type="scientific">Halomicrobium zhouii</name>
    <dbReference type="NCBI Taxonomy" id="767519"/>
    <lineage>
        <taxon>Archaea</taxon>
        <taxon>Methanobacteriati</taxon>
        <taxon>Methanobacteriota</taxon>
        <taxon>Stenosarchaea group</taxon>
        <taxon>Halobacteria</taxon>
        <taxon>Halobacteriales</taxon>
        <taxon>Haloarculaceae</taxon>
        <taxon>Halomicrobium</taxon>
    </lineage>
</organism>
<dbReference type="InterPro" id="IPR055768">
    <property type="entry name" value="DUF7344"/>
</dbReference>
<dbReference type="Pfam" id="PF24035">
    <property type="entry name" value="DUF7344"/>
    <property type="match status" value="1"/>
</dbReference>
<keyword evidence="1" id="KW-1133">Transmembrane helix</keyword>
<evidence type="ECO:0000256" key="1">
    <source>
        <dbReference type="SAM" id="Phobius"/>
    </source>
</evidence>
<dbReference type="OrthoDB" id="331021at2157"/>
<reference evidence="3 4" key="1">
    <citation type="submission" date="2016-10" db="EMBL/GenBank/DDBJ databases">
        <authorList>
            <person name="de Groot N.N."/>
        </authorList>
    </citation>
    <scope>NUCLEOTIDE SEQUENCE [LARGE SCALE GENOMIC DNA]</scope>
    <source>
        <strain evidence="3 4">CGMCC 1.10457</strain>
    </source>
</reference>
<protein>
    <recommendedName>
        <fullName evidence="2">DUF7344 domain-containing protein</fullName>
    </recommendedName>
</protein>
<proteinExistence type="predicted"/>